<gene>
    <name evidence="2" type="ORF">KK1_024509</name>
</gene>
<name>A0A151SFJ8_CAJCA</name>
<keyword evidence="1" id="KW-0812">Transmembrane</keyword>
<dbReference type="EMBL" id="KQ483412">
    <property type="protein sequence ID" value="KYP53614.1"/>
    <property type="molecule type" value="Genomic_DNA"/>
</dbReference>
<evidence type="ECO:0000313" key="3">
    <source>
        <dbReference type="Proteomes" id="UP000075243"/>
    </source>
</evidence>
<organism evidence="2 3">
    <name type="scientific">Cajanus cajan</name>
    <name type="common">Pigeon pea</name>
    <name type="synonym">Cajanus indicus</name>
    <dbReference type="NCBI Taxonomy" id="3821"/>
    <lineage>
        <taxon>Eukaryota</taxon>
        <taxon>Viridiplantae</taxon>
        <taxon>Streptophyta</taxon>
        <taxon>Embryophyta</taxon>
        <taxon>Tracheophyta</taxon>
        <taxon>Spermatophyta</taxon>
        <taxon>Magnoliopsida</taxon>
        <taxon>eudicotyledons</taxon>
        <taxon>Gunneridae</taxon>
        <taxon>Pentapetalae</taxon>
        <taxon>rosids</taxon>
        <taxon>fabids</taxon>
        <taxon>Fabales</taxon>
        <taxon>Fabaceae</taxon>
        <taxon>Papilionoideae</taxon>
        <taxon>50 kb inversion clade</taxon>
        <taxon>NPAAA clade</taxon>
        <taxon>indigoferoid/millettioid clade</taxon>
        <taxon>Phaseoleae</taxon>
        <taxon>Cajanus</taxon>
    </lineage>
</organism>
<dbReference type="Gramene" id="C.cajan_23819.t">
    <property type="protein sequence ID" value="C.cajan_23819.t.cds1"/>
    <property type="gene ID" value="C.cajan_23819"/>
</dbReference>
<dbReference type="Proteomes" id="UP000075243">
    <property type="component" value="Unassembled WGS sequence"/>
</dbReference>
<keyword evidence="1" id="KW-0472">Membrane</keyword>
<keyword evidence="1" id="KW-1133">Transmembrane helix</keyword>
<accession>A0A151SFJ8</accession>
<feature type="transmembrane region" description="Helical" evidence="1">
    <location>
        <begin position="6"/>
        <end position="25"/>
    </location>
</feature>
<keyword evidence="3" id="KW-1185">Reference proteome</keyword>
<evidence type="ECO:0000256" key="1">
    <source>
        <dbReference type="SAM" id="Phobius"/>
    </source>
</evidence>
<reference evidence="2" key="1">
    <citation type="journal article" date="2012" name="Nat. Biotechnol.">
        <title>Draft genome sequence of pigeonpea (Cajanus cajan), an orphan legume crop of resource-poor farmers.</title>
        <authorList>
            <person name="Varshney R.K."/>
            <person name="Chen W."/>
            <person name="Li Y."/>
            <person name="Bharti A.K."/>
            <person name="Saxena R.K."/>
            <person name="Schlueter J.A."/>
            <person name="Donoghue M.T."/>
            <person name="Azam S."/>
            <person name="Fan G."/>
            <person name="Whaley A.M."/>
            <person name="Farmer A.D."/>
            <person name="Sheridan J."/>
            <person name="Iwata A."/>
            <person name="Tuteja R."/>
            <person name="Penmetsa R.V."/>
            <person name="Wu W."/>
            <person name="Upadhyaya H.D."/>
            <person name="Yang S.P."/>
            <person name="Shah T."/>
            <person name="Saxena K.B."/>
            <person name="Michael T."/>
            <person name="McCombie W.R."/>
            <person name="Yang B."/>
            <person name="Zhang G."/>
            <person name="Yang H."/>
            <person name="Wang J."/>
            <person name="Spillane C."/>
            <person name="Cook D.R."/>
            <person name="May G.D."/>
            <person name="Xu X."/>
            <person name="Jackson S.A."/>
        </authorList>
    </citation>
    <scope>NUCLEOTIDE SEQUENCE [LARGE SCALE GENOMIC DNA]</scope>
</reference>
<proteinExistence type="predicted"/>
<protein>
    <submittedName>
        <fullName evidence="2">Uncharacterized protein</fullName>
    </submittedName>
</protein>
<dbReference type="AlphaFoldDB" id="A0A151SFJ8"/>
<evidence type="ECO:0000313" key="2">
    <source>
        <dbReference type="EMBL" id="KYP53614.1"/>
    </source>
</evidence>
<sequence>MPMSPMRMAIGGFAAITVLGYLVLYSNKKPEASAMDVAKVATGTSNPDNTHPRN</sequence>